<comment type="similarity">
    <text evidence="6">Belongs to the ABC-2 integral membrane protein family.</text>
</comment>
<dbReference type="PROSITE" id="PS51012">
    <property type="entry name" value="ABC_TM2"/>
    <property type="match status" value="1"/>
</dbReference>
<evidence type="ECO:0000256" key="3">
    <source>
        <dbReference type="ARBA" id="ARBA00022989"/>
    </source>
</evidence>
<keyword evidence="2 6" id="KW-0812">Transmembrane</keyword>
<keyword evidence="6" id="KW-1003">Cell membrane</keyword>
<gene>
    <name evidence="8" type="ORF">IU459_04915</name>
</gene>
<dbReference type="SUPFAM" id="SSF55729">
    <property type="entry name" value="Acyl-CoA N-acyltransferases (Nat)"/>
    <property type="match status" value="1"/>
</dbReference>
<dbReference type="InterPro" id="IPR052902">
    <property type="entry name" value="ABC-2_transporter"/>
</dbReference>
<organism evidence="8 9">
    <name type="scientific">Nocardia amamiensis</name>
    <dbReference type="NCBI Taxonomy" id="404578"/>
    <lineage>
        <taxon>Bacteria</taxon>
        <taxon>Bacillati</taxon>
        <taxon>Actinomycetota</taxon>
        <taxon>Actinomycetes</taxon>
        <taxon>Mycobacteriales</taxon>
        <taxon>Nocardiaceae</taxon>
        <taxon>Nocardia</taxon>
    </lineage>
</organism>
<dbReference type="PIRSF" id="PIRSF006648">
    <property type="entry name" value="DrrB"/>
    <property type="match status" value="1"/>
</dbReference>
<dbReference type="EMBL" id="JADLQX010000003">
    <property type="protein sequence ID" value="MBF6296884.1"/>
    <property type="molecule type" value="Genomic_DNA"/>
</dbReference>
<feature type="domain" description="ABC transmembrane type-2" evidence="7">
    <location>
        <begin position="42"/>
        <end position="269"/>
    </location>
</feature>
<feature type="transmembrane region" description="Helical" evidence="6">
    <location>
        <begin position="154"/>
        <end position="180"/>
    </location>
</feature>
<evidence type="ECO:0000256" key="4">
    <source>
        <dbReference type="ARBA" id="ARBA00023136"/>
    </source>
</evidence>
<feature type="transmembrane region" description="Helical" evidence="6">
    <location>
        <begin position="248"/>
        <end position="266"/>
    </location>
</feature>
<evidence type="ECO:0000256" key="2">
    <source>
        <dbReference type="ARBA" id="ARBA00022692"/>
    </source>
</evidence>
<dbReference type="Pfam" id="PF01061">
    <property type="entry name" value="ABC2_membrane"/>
    <property type="match status" value="1"/>
</dbReference>
<dbReference type="NCBIfam" id="TIGR00025">
    <property type="entry name" value="Mtu_efflux"/>
    <property type="match status" value="1"/>
</dbReference>
<dbReference type="InterPro" id="IPR013525">
    <property type="entry name" value="ABC2_TM"/>
</dbReference>
<proteinExistence type="inferred from homology"/>
<dbReference type="InterPro" id="IPR000412">
    <property type="entry name" value="ABC_2_transport"/>
</dbReference>
<feature type="transmembrane region" description="Helical" evidence="6">
    <location>
        <begin position="187"/>
        <end position="208"/>
    </location>
</feature>
<keyword evidence="5" id="KW-0046">Antibiotic resistance</keyword>
<sequence length="272" mass="29221">MVLLADRRDDLHPGSEVSMSALARHTLIQTQRLLLRWARNPVTLLETLIIPCLLLIMLNTVIGGQIEKFTGDSALYGSVPMVTLVAALSGAVAGGILLGRERDAGLLARFWVLPVHRASGLASRVLAEGCRIVGCTFAVVLVGFLLGFRFHQGIAATIAFLIIPVLFGLAFATIVTAVAVFTAKATLVEGITIITSLMMFFSTGFVPLQAFPKWIQPVVHNQPMSVAVDSMRALAYDGPLARPLTLTFVWSLGAIVLFAVPAAIGYRRASRK</sequence>
<dbReference type="InterPro" id="IPR004377">
    <property type="entry name" value="ABC_transpt_DrrB/DrrC"/>
</dbReference>
<dbReference type="RefSeq" id="WP_195128260.1">
    <property type="nucleotide sequence ID" value="NZ_JADLQX010000003.1"/>
</dbReference>
<comment type="caution">
    <text evidence="8">The sequence shown here is derived from an EMBL/GenBank/DDBJ whole genome shotgun (WGS) entry which is preliminary data.</text>
</comment>
<dbReference type="Proteomes" id="UP000702209">
    <property type="component" value="Unassembled WGS sequence"/>
</dbReference>
<evidence type="ECO:0000256" key="5">
    <source>
        <dbReference type="ARBA" id="ARBA00023251"/>
    </source>
</evidence>
<evidence type="ECO:0000256" key="6">
    <source>
        <dbReference type="RuleBase" id="RU361157"/>
    </source>
</evidence>
<protein>
    <recommendedName>
        <fullName evidence="6">Transport permease protein</fullName>
    </recommendedName>
</protein>
<reference evidence="8 9" key="1">
    <citation type="submission" date="2020-10" db="EMBL/GenBank/DDBJ databases">
        <title>Identification of Nocardia species via Next-generation sequencing and recognition of intraspecies genetic diversity.</title>
        <authorList>
            <person name="Li P."/>
            <person name="Li P."/>
            <person name="Lu B."/>
        </authorList>
    </citation>
    <scope>NUCLEOTIDE SEQUENCE [LARGE SCALE GENOMIC DNA]</scope>
    <source>
        <strain evidence="8 9">BJ06-0157</strain>
    </source>
</reference>
<dbReference type="PANTHER" id="PTHR43027:SF1">
    <property type="entry name" value="DOXORUBICIN RESISTANCE ABC TRANSPORTER PERMEASE PROTEIN DRRC-RELATED"/>
    <property type="match status" value="1"/>
</dbReference>
<evidence type="ECO:0000313" key="8">
    <source>
        <dbReference type="EMBL" id="MBF6296884.1"/>
    </source>
</evidence>
<comment type="subcellular location">
    <subcellularLocation>
        <location evidence="6">Cell membrane</location>
        <topology evidence="6">Multi-pass membrane protein</topology>
    </subcellularLocation>
    <subcellularLocation>
        <location evidence="1">Membrane</location>
        <topology evidence="1">Multi-pass membrane protein</topology>
    </subcellularLocation>
</comment>
<dbReference type="InterPro" id="IPR016181">
    <property type="entry name" value="Acyl_CoA_acyltransferase"/>
</dbReference>
<evidence type="ECO:0000313" key="9">
    <source>
        <dbReference type="Proteomes" id="UP000702209"/>
    </source>
</evidence>
<keyword evidence="9" id="KW-1185">Reference proteome</keyword>
<keyword evidence="6" id="KW-0813">Transport</keyword>
<accession>A0ABS0CJV9</accession>
<keyword evidence="4 6" id="KW-0472">Membrane</keyword>
<evidence type="ECO:0000256" key="1">
    <source>
        <dbReference type="ARBA" id="ARBA00004141"/>
    </source>
</evidence>
<feature type="transmembrane region" description="Helical" evidence="6">
    <location>
        <begin position="42"/>
        <end position="62"/>
    </location>
</feature>
<feature type="transmembrane region" description="Helical" evidence="6">
    <location>
        <begin position="74"/>
        <end position="99"/>
    </location>
</feature>
<keyword evidence="3 6" id="KW-1133">Transmembrane helix</keyword>
<dbReference type="PANTHER" id="PTHR43027">
    <property type="entry name" value="DOXORUBICIN RESISTANCE ABC TRANSPORTER PERMEASE PROTEIN DRRC-RELATED"/>
    <property type="match status" value="1"/>
</dbReference>
<dbReference type="InterPro" id="IPR047817">
    <property type="entry name" value="ABC2_TM_bact-type"/>
</dbReference>
<evidence type="ECO:0000259" key="7">
    <source>
        <dbReference type="PROSITE" id="PS51012"/>
    </source>
</evidence>
<feature type="transmembrane region" description="Helical" evidence="6">
    <location>
        <begin position="129"/>
        <end position="148"/>
    </location>
</feature>
<name>A0ABS0CJV9_9NOCA</name>